<dbReference type="WBParaSite" id="ECPE_0000740501-mRNA-1">
    <property type="protein sequence ID" value="ECPE_0000740501-mRNA-1"/>
    <property type="gene ID" value="ECPE_0000740501"/>
</dbReference>
<dbReference type="OrthoDB" id="10056300at2759"/>
<accession>A0A183AKA4</accession>
<keyword evidence="2" id="KW-1185">Reference proteome</keyword>
<gene>
    <name evidence="1" type="ORF">ECPE_LOCUS7389</name>
</gene>
<sequence>MDETILSIHSQDNSCVPIQFLVSQDSPSILGLMVMRTLGHSLSLHTNELKSDTTEEVRKLVIRCTENARGMSVPEAVLEVDGEPVSLKRGVLPYGQREGVLNAIDRMKTVVISSVTSLTWETPIVVVMKSDGELRGYVVIID</sequence>
<protein>
    <submittedName>
        <fullName evidence="3">CBS domain-containing protein</fullName>
    </submittedName>
</protein>
<proteinExistence type="predicted"/>
<evidence type="ECO:0000313" key="3">
    <source>
        <dbReference type="WBParaSite" id="ECPE_0000740501-mRNA-1"/>
    </source>
</evidence>
<evidence type="ECO:0000313" key="2">
    <source>
        <dbReference type="Proteomes" id="UP000272942"/>
    </source>
</evidence>
<dbReference type="Proteomes" id="UP000272942">
    <property type="component" value="Unassembled WGS sequence"/>
</dbReference>
<dbReference type="EMBL" id="UZAN01044540">
    <property type="protein sequence ID" value="VDP80972.1"/>
    <property type="molecule type" value="Genomic_DNA"/>
</dbReference>
<evidence type="ECO:0000313" key="1">
    <source>
        <dbReference type="EMBL" id="VDP80972.1"/>
    </source>
</evidence>
<reference evidence="1 2" key="2">
    <citation type="submission" date="2018-11" db="EMBL/GenBank/DDBJ databases">
        <authorList>
            <consortium name="Pathogen Informatics"/>
        </authorList>
    </citation>
    <scope>NUCLEOTIDE SEQUENCE [LARGE SCALE GENOMIC DNA]</scope>
    <source>
        <strain evidence="1 2">Egypt</strain>
    </source>
</reference>
<name>A0A183AKA4_9TREM</name>
<organism evidence="3">
    <name type="scientific">Echinostoma caproni</name>
    <dbReference type="NCBI Taxonomy" id="27848"/>
    <lineage>
        <taxon>Eukaryota</taxon>
        <taxon>Metazoa</taxon>
        <taxon>Spiralia</taxon>
        <taxon>Lophotrochozoa</taxon>
        <taxon>Platyhelminthes</taxon>
        <taxon>Trematoda</taxon>
        <taxon>Digenea</taxon>
        <taxon>Plagiorchiida</taxon>
        <taxon>Echinostomata</taxon>
        <taxon>Echinostomatoidea</taxon>
        <taxon>Echinostomatidae</taxon>
        <taxon>Echinostoma</taxon>
    </lineage>
</organism>
<reference evidence="3" key="1">
    <citation type="submission" date="2016-06" db="UniProtKB">
        <authorList>
            <consortium name="WormBaseParasite"/>
        </authorList>
    </citation>
    <scope>IDENTIFICATION</scope>
</reference>
<dbReference type="AlphaFoldDB" id="A0A183AKA4"/>